<comment type="caution">
    <text evidence="1">The sequence shown here is derived from an EMBL/GenBank/DDBJ whole genome shotgun (WGS) entry which is preliminary data.</text>
</comment>
<name>A0A0V1G1P4_TRIPS</name>
<proteinExistence type="predicted"/>
<evidence type="ECO:0000313" key="1">
    <source>
        <dbReference type="EMBL" id="KRY92127.1"/>
    </source>
</evidence>
<accession>A0A0V1G1P4</accession>
<protein>
    <submittedName>
        <fullName evidence="1">Uncharacterized protein</fullName>
    </submittedName>
</protein>
<dbReference type="Proteomes" id="UP000054995">
    <property type="component" value="Unassembled WGS sequence"/>
</dbReference>
<gene>
    <name evidence="1" type="ORF">T4D_16105</name>
</gene>
<dbReference type="OrthoDB" id="10268573at2759"/>
<reference evidence="1 2" key="1">
    <citation type="submission" date="2015-01" db="EMBL/GenBank/DDBJ databases">
        <title>Evolution of Trichinella species and genotypes.</title>
        <authorList>
            <person name="Korhonen P.K."/>
            <person name="Edoardo P."/>
            <person name="Giuseppe L.R."/>
            <person name="Gasser R.B."/>
        </authorList>
    </citation>
    <scope>NUCLEOTIDE SEQUENCE [LARGE SCALE GENOMIC DNA]</scope>
    <source>
        <strain evidence="1">ISS470</strain>
    </source>
</reference>
<organism evidence="1 2">
    <name type="scientific">Trichinella pseudospiralis</name>
    <name type="common">Parasitic roundworm</name>
    <dbReference type="NCBI Taxonomy" id="6337"/>
    <lineage>
        <taxon>Eukaryota</taxon>
        <taxon>Metazoa</taxon>
        <taxon>Ecdysozoa</taxon>
        <taxon>Nematoda</taxon>
        <taxon>Enoplea</taxon>
        <taxon>Dorylaimia</taxon>
        <taxon>Trichinellida</taxon>
        <taxon>Trichinellidae</taxon>
        <taxon>Trichinella</taxon>
    </lineage>
</organism>
<keyword evidence="2" id="KW-1185">Reference proteome</keyword>
<evidence type="ECO:0000313" key="2">
    <source>
        <dbReference type="Proteomes" id="UP000054995"/>
    </source>
</evidence>
<sequence length="69" mass="7540">MYCVVQRAPDRANPTPDGHTIPFGQLDACSTHCARVSMQTKLGCIKLPGPLYEMVRHPAVPLNHRSALA</sequence>
<dbReference type="EMBL" id="JYDT01000008">
    <property type="protein sequence ID" value="KRY92127.1"/>
    <property type="molecule type" value="Genomic_DNA"/>
</dbReference>